<dbReference type="eggNOG" id="ENOG502SN3B">
    <property type="taxonomic scope" value="Eukaryota"/>
</dbReference>
<protein>
    <recommendedName>
        <fullName evidence="1">DSBA-like thioredoxin domain-containing protein</fullName>
    </recommendedName>
</protein>
<dbReference type="InterPro" id="IPR001853">
    <property type="entry name" value="DSBA-like_thioredoxin_dom"/>
</dbReference>
<dbReference type="AlphaFoldDB" id="B8M0S3"/>
<keyword evidence="3" id="KW-1185">Reference proteome</keyword>
<dbReference type="Pfam" id="PF01323">
    <property type="entry name" value="DSBA"/>
    <property type="match status" value="1"/>
</dbReference>
<dbReference type="InParanoid" id="B8M0S3"/>
<dbReference type="InterPro" id="IPR036249">
    <property type="entry name" value="Thioredoxin-like_sf"/>
</dbReference>
<organism evidence="2 3">
    <name type="scientific">Talaromyces stipitatus (strain ATCC 10500 / CBS 375.48 / QM 6759 / NRRL 1006)</name>
    <name type="common">Penicillium stipitatum</name>
    <dbReference type="NCBI Taxonomy" id="441959"/>
    <lineage>
        <taxon>Eukaryota</taxon>
        <taxon>Fungi</taxon>
        <taxon>Dikarya</taxon>
        <taxon>Ascomycota</taxon>
        <taxon>Pezizomycotina</taxon>
        <taxon>Eurotiomycetes</taxon>
        <taxon>Eurotiomycetidae</taxon>
        <taxon>Eurotiales</taxon>
        <taxon>Trichocomaceae</taxon>
        <taxon>Talaromyces</taxon>
        <taxon>Talaromyces sect. Talaromyces</taxon>
    </lineage>
</organism>
<evidence type="ECO:0000313" key="3">
    <source>
        <dbReference type="Proteomes" id="UP000001745"/>
    </source>
</evidence>
<dbReference type="PANTHER" id="PTHR13887">
    <property type="entry name" value="GLUTATHIONE S-TRANSFERASE KAPPA"/>
    <property type="match status" value="1"/>
</dbReference>
<proteinExistence type="predicted"/>
<dbReference type="VEuPathDB" id="FungiDB:TSTA_086890"/>
<accession>B8M0S3</accession>
<dbReference type="EMBL" id="EQ962653">
    <property type="protein sequence ID" value="EED21456.1"/>
    <property type="molecule type" value="Genomic_DNA"/>
</dbReference>
<dbReference type="HOGENOM" id="CLU_069253_0_1_1"/>
<sequence length="238" mass="26801">MITFNIEIVSDPICSWCFIAHRALEKTVRLYRTTIPDGLADEFNITYLPYYLLDPTLPSRNKTNFESVIALRKHQNLTYNRIMQIGRSYGISFNFFEGKIGGTREAHRLIQLVQSRRGAEVRDRVIDRICSAFHERAMDITNQEVLRSIAIDAGVGVEEADGWMDKDIGGEELEVQLKRARNLVGAENKGVPVVIVQGQVRFDGAPDISELLGTLVSIRDGMVEKNVDLQGQASTDRC</sequence>
<dbReference type="GO" id="GO:0016491">
    <property type="term" value="F:oxidoreductase activity"/>
    <property type="evidence" value="ECO:0007669"/>
    <property type="project" value="InterPro"/>
</dbReference>
<dbReference type="SUPFAM" id="SSF52833">
    <property type="entry name" value="Thioredoxin-like"/>
    <property type="match status" value="1"/>
</dbReference>
<evidence type="ECO:0000313" key="2">
    <source>
        <dbReference type="EMBL" id="EED21456.1"/>
    </source>
</evidence>
<dbReference type="RefSeq" id="XP_002478419.1">
    <property type="nucleotide sequence ID" value="XM_002478374.1"/>
</dbReference>
<dbReference type="GeneID" id="8110095"/>
<dbReference type="OMA" id="WCFIAHR"/>
<name>B8M0S3_TALSN</name>
<dbReference type="Proteomes" id="UP000001745">
    <property type="component" value="Unassembled WGS sequence"/>
</dbReference>
<gene>
    <name evidence="2" type="ORF">TSTA_086890</name>
</gene>
<dbReference type="OrthoDB" id="1930760at2759"/>
<dbReference type="PhylomeDB" id="B8M0S3"/>
<feature type="domain" description="DSBA-like thioredoxin" evidence="1">
    <location>
        <begin position="6"/>
        <end position="213"/>
    </location>
</feature>
<reference evidence="3" key="1">
    <citation type="journal article" date="2015" name="Genome Announc.">
        <title>Genome sequence of the AIDS-associated pathogen Penicillium marneffei (ATCC18224) and its near taxonomic relative Talaromyces stipitatus (ATCC10500).</title>
        <authorList>
            <person name="Nierman W.C."/>
            <person name="Fedorova-Abrams N.D."/>
            <person name="Andrianopoulos A."/>
        </authorList>
    </citation>
    <scope>NUCLEOTIDE SEQUENCE [LARGE SCALE GENOMIC DNA]</scope>
    <source>
        <strain evidence="3">ATCC 10500 / CBS 375.48 / QM 6759 / NRRL 1006</strain>
    </source>
</reference>
<dbReference type="PANTHER" id="PTHR13887:SF41">
    <property type="entry name" value="THIOREDOXIN SUPERFAMILY PROTEIN"/>
    <property type="match status" value="1"/>
</dbReference>
<dbReference type="Gene3D" id="3.40.30.10">
    <property type="entry name" value="Glutaredoxin"/>
    <property type="match status" value="1"/>
</dbReference>
<evidence type="ECO:0000259" key="1">
    <source>
        <dbReference type="Pfam" id="PF01323"/>
    </source>
</evidence>